<organism evidence="2 3">
    <name type="scientific">Pedobacter yulinensis</name>
    <dbReference type="NCBI Taxonomy" id="2126353"/>
    <lineage>
        <taxon>Bacteria</taxon>
        <taxon>Pseudomonadati</taxon>
        <taxon>Bacteroidota</taxon>
        <taxon>Sphingobacteriia</taxon>
        <taxon>Sphingobacteriales</taxon>
        <taxon>Sphingobacteriaceae</taxon>
        <taxon>Pedobacter</taxon>
    </lineage>
</organism>
<dbReference type="SUPFAM" id="SSF54427">
    <property type="entry name" value="NTF2-like"/>
    <property type="match status" value="1"/>
</dbReference>
<accession>A0A2T3HL21</accession>
<comment type="caution">
    <text evidence="2">The sequence shown here is derived from an EMBL/GenBank/DDBJ whole genome shotgun (WGS) entry which is preliminary data.</text>
</comment>
<dbReference type="Gene3D" id="3.10.450.50">
    <property type="match status" value="1"/>
</dbReference>
<gene>
    <name evidence="2" type="ORF">C7T94_11030</name>
</gene>
<dbReference type="InterPro" id="IPR032710">
    <property type="entry name" value="NTF2-like_dom_sf"/>
</dbReference>
<dbReference type="Pfam" id="PF12680">
    <property type="entry name" value="SnoaL_2"/>
    <property type="match status" value="1"/>
</dbReference>
<dbReference type="InterPro" id="IPR037401">
    <property type="entry name" value="SnoaL-like"/>
</dbReference>
<sequence>MTDPNKFAGKWLRAWNAHDLDGVLAHFAEDVEIATPMIRIATGKDQDTLSGKEAVKNYWATALNKFPSLKFDMICVTAGVNSVALYYKTVMDKTAVEVMFFDQNGLVNRMHAFYSLDAGAAQ</sequence>
<name>A0A2T3HL21_9SPHI</name>
<proteinExistence type="predicted"/>
<evidence type="ECO:0000313" key="3">
    <source>
        <dbReference type="Proteomes" id="UP000240912"/>
    </source>
</evidence>
<dbReference type="OrthoDB" id="333383at2"/>
<protein>
    <submittedName>
        <fullName evidence="2">Nuclear transport factor 2 family protein</fullName>
    </submittedName>
</protein>
<dbReference type="AlphaFoldDB" id="A0A2T3HL21"/>
<dbReference type="EMBL" id="PYLS01000005">
    <property type="protein sequence ID" value="PST83130.1"/>
    <property type="molecule type" value="Genomic_DNA"/>
</dbReference>
<feature type="domain" description="SnoaL-like" evidence="1">
    <location>
        <begin position="10"/>
        <end position="119"/>
    </location>
</feature>
<dbReference type="RefSeq" id="WP_107215390.1">
    <property type="nucleotide sequence ID" value="NZ_KZ686269.1"/>
</dbReference>
<keyword evidence="3" id="KW-1185">Reference proteome</keyword>
<reference evidence="2 3" key="1">
    <citation type="submission" date="2018-03" db="EMBL/GenBank/DDBJ databases">
        <authorList>
            <person name="Keele B.F."/>
        </authorList>
    </citation>
    <scope>NUCLEOTIDE SEQUENCE [LARGE SCALE GENOMIC DNA]</scope>
    <source>
        <strain evidence="2 3">YL28-9</strain>
    </source>
</reference>
<evidence type="ECO:0000259" key="1">
    <source>
        <dbReference type="Pfam" id="PF12680"/>
    </source>
</evidence>
<dbReference type="Proteomes" id="UP000240912">
    <property type="component" value="Unassembled WGS sequence"/>
</dbReference>
<evidence type="ECO:0000313" key="2">
    <source>
        <dbReference type="EMBL" id="PST83130.1"/>
    </source>
</evidence>